<evidence type="ECO:0000259" key="9">
    <source>
        <dbReference type="SMART" id="SM00934"/>
    </source>
</evidence>
<dbReference type="Pfam" id="PF00215">
    <property type="entry name" value="OMPdecase"/>
    <property type="match status" value="1"/>
</dbReference>
<evidence type="ECO:0000256" key="1">
    <source>
        <dbReference type="ARBA" id="ARBA00004861"/>
    </source>
</evidence>
<dbReference type="NCBIfam" id="TIGR01740">
    <property type="entry name" value="pyrF"/>
    <property type="match status" value="1"/>
</dbReference>
<feature type="binding site" evidence="5 7">
    <location>
        <position position="34"/>
    </location>
    <ligand>
        <name>substrate</name>
    </ligand>
</feature>
<protein>
    <recommendedName>
        <fullName evidence="5">Orotidine 5'-phosphate decarboxylase</fullName>
        <ecNumber evidence="5">4.1.1.23</ecNumber>
    </recommendedName>
    <alternativeName>
        <fullName evidence="5">OMP decarboxylase</fullName>
        <shortName evidence="5">OMPDCase</shortName>
        <shortName evidence="5">OMPdecase</shortName>
    </alternativeName>
</protein>
<dbReference type="NCBIfam" id="NF010386">
    <property type="entry name" value="PRK13813.1"/>
    <property type="match status" value="1"/>
</dbReference>
<dbReference type="PROSITE" id="PS00156">
    <property type="entry name" value="OMPDECASE"/>
    <property type="match status" value="1"/>
</dbReference>
<evidence type="ECO:0000256" key="2">
    <source>
        <dbReference type="ARBA" id="ARBA00022793"/>
    </source>
</evidence>
<dbReference type="GO" id="GO:0044205">
    <property type="term" value="P:'de novo' UMP biosynthetic process"/>
    <property type="evidence" value="ECO:0007669"/>
    <property type="project" value="UniProtKB-UniRule"/>
</dbReference>
<dbReference type="CDD" id="cd04725">
    <property type="entry name" value="OMP_decarboxylase_like"/>
    <property type="match status" value="1"/>
</dbReference>
<dbReference type="Proteomes" id="UP000248557">
    <property type="component" value="Unassembled WGS sequence"/>
</dbReference>
<dbReference type="Gene3D" id="3.20.20.70">
    <property type="entry name" value="Aldolase class I"/>
    <property type="match status" value="1"/>
</dbReference>
<dbReference type="UniPathway" id="UPA00070">
    <property type="reaction ID" value="UER00120"/>
</dbReference>
<dbReference type="InterPro" id="IPR047595">
    <property type="entry name" value="OMPdecase_arc"/>
</dbReference>
<feature type="binding site" evidence="5 7">
    <location>
        <position position="119"/>
    </location>
    <ligand>
        <name>substrate</name>
    </ligand>
</feature>
<keyword evidence="2 5" id="KW-0210">Decarboxylase</keyword>
<proteinExistence type="inferred from homology"/>
<name>A0A328PZS3_9EURY</name>
<sequence length="216" mass="23652">MNVKNQIILALDVEEKNKAYEILDQTTEYLDTIKIGYPITLALGPSIITSIKEEYDVKIIADFKVADIDATNEKIVKTTLNYGADAIIVHGFTGEDSVLACKTMAEKLDKEIFLLTEMSHPGADKFLKPVSLDIAQMGVDLGIKNYVAPATKIDRLKKIREVVGKDSFIISPGVGFQGGNAKDTLQYSNAAIVGRSIYNASNPKKALEEIIESIKV</sequence>
<keyword evidence="3 5" id="KW-0665">Pyrimidine biosynthesis</keyword>
<comment type="caution">
    <text evidence="10">The sequence shown here is derived from an EMBL/GenBank/DDBJ whole genome shotgun (WGS) entry which is preliminary data.</text>
</comment>
<feature type="binding site" evidence="5 7">
    <location>
        <position position="12"/>
    </location>
    <ligand>
        <name>substrate</name>
    </ligand>
</feature>
<accession>A0A328PZS3</accession>
<comment type="pathway">
    <text evidence="1 5 8">Pyrimidine metabolism; UMP biosynthesis via de novo pathway; UMP from orotate: step 2/2.</text>
</comment>
<evidence type="ECO:0000313" key="11">
    <source>
        <dbReference type="Proteomes" id="UP000248557"/>
    </source>
</evidence>
<dbReference type="SUPFAM" id="SSF51366">
    <property type="entry name" value="Ribulose-phoshate binding barrel"/>
    <property type="match status" value="1"/>
</dbReference>
<dbReference type="InterPro" id="IPR014732">
    <property type="entry name" value="OMPdecase"/>
</dbReference>
<dbReference type="InterPro" id="IPR011060">
    <property type="entry name" value="RibuloseP-bd_barrel"/>
</dbReference>
<dbReference type="AlphaFoldDB" id="A0A328PZS3"/>
<evidence type="ECO:0000256" key="5">
    <source>
        <dbReference type="HAMAP-Rule" id="MF_01200"/>
    </source>
</evidence>
<feature type="active site" description="For OMPdecase activity" evidence="6">
    <location>
        <position position="64"/>
    </location>
</feature>
<comment type="catalytic activity">
    <reaction evidence="5 8">
        <text>orotidine 5'-phosphate + H(+) = UMP + CO2</text>
        <dbReference type="Rhea" id="RHEA:11596"/>
        <dbReference type="ChEBI" id="CHEBI:15378"/>
        <dbReference type="ChEBI" id="CHEBI:16526"/>
        <dbReference type="ChEBI" id="CHEBI:57538"/>
        <dbReference type="ChEBI" id="CHEBI:57865"/>
        <dbReference type="EC" id="4.1.1.23"/>
    </reaction>
</comment>
<evidence type="ECO:0000256" key="4">
    <source>
        <dbReference type="ARBA" id="ARBA00023239"/>
    </source>
</evidence>
<evidence type="ECO:0000313" key="10">
    <source>
        <dbReference type="EMBL" id="RAP03482.1"/>
    </source>
</evidence>
<comment type="function">
    <text evidence="5">Catalyzes the decarboxylation of orotidine 5'-monophosphate (OMP) to uridine 5'-monophosphate (UMP).</text>
</comment>
<evidence type="ECO:0000256" key="6">
    <source>
        <dbReference type="PIRSR" id="PIRSR614732-1"/>
    </source>
</evidence>
<dbReference type="EMBL" id="NGJK01000021">
    <property type="protein sequence ID" value="RAP03482.1"/>
    <property type="molecule type" value="Genomic_DNA"/>
</dbReference>
<dbReference type="GO" id="GO:0004590">
    <property type="term" value="F:orotidine-5'-phosphate decarboxylase activity"/>
    <property type="evidence" value="ECO:0007669"/>
    <property type="project" value="UniProtKB-UniRule"/>
</dbReference>
<feature type="active site" description="For OMPdecase activity" evidence="6">
    <location>
        <position position="62"/>
    </location>
</feature>
<evidence type="ECO:0000256" key="8">
    <source>
        <dbReference type="RuleBase" id="RU000512"/>
    </source>
</evidence>
<dbReference type="InterPro" id="IPR013785">
    <property type="entry name" value="Aldolase_TIM"/>
</dbReference>
<dbReference type="InterPro" id="IPR018089">
    <property type="entry name" value="OMPdecase_AS"/>
</dbReference>
<dbReference type="InterPro" id="IPR001754">
    <property type="entry name" value="OMPdeCOase_dom"/>
</dbReference>
<dbReference type="RefSeq" id="WP_112149358.1">
    <property type="nucleotide sequence ID" value="NZ_NGJK01000021.1"/>
</dbReference>
<organism evidence="10 11">
    <name type="scientific">Methanosphaera stadtmanae</name>
    <dbReference type="NCBI Taxonomy" id="2317"/>
    <lineage>
        <taxon>Archaea</taxon>
        <taxon>Methanobacteriati</taxon>
        <taxon>Methanobacteriota</taxon>
        <taxon>Methanomada group</taxon>
        <taxon>Methanobacteria</taxon>
        <taxon>Methanobacteriales</taxon>
        <taxon>Methanobacteriaceae</taxon>
        <taxon>Methanosphaera</taxon>
    </lineage>
</organism>
<dbReference type="HAMAP" id="MF_01200_A">
    <property type="entry name" value="OMPdecase_type1_A"/>
    <property type="match status" value="1"/>
</dbReference>
<evidence type="ECO:0000256" key="3">
    <source>
        <dbReference type="ARBA" id="ARBA00022975"/>
    </source>
</evidence>
<dbReference type="PANTHER" id="PTHR32119:SF2">
    <property type="entry name" value="OROTIDINE 5'-PHOSPHATE DECARBOXYLASE"/>
    <property type="match status" value="1"/>
</dbReference>
<dbReference type="SMART" id="SM00934">
    <property type="entry name" value="OMPdecase"/>
    <property type="match status" value="1"/>
</dbReference>
<comment type="subunit">
    <text evidence="5">Homodimer.</text>
</comment>
<evidence type="ECO:0000256" key="7">
    <source>
        <dbReference type="PIRSR" id="PIRSR614732-2"/>
    </source>
</evidence>
<reference evidence="10 11" key="1">
    <citation type="submission" date="2017-05" db="EMBL/GenBank/DDBJ databases">
        <title>Host range expansion of the Methanosphaera genus to humans and monogastric animals involves recent and extensive reduction in genome content.</title>
        <authorList>
            <person name="Hoedt E.C."/>
            <person name="Volmer J.G."/>
            <person name="Parks D.H."/>
            <person name="Rosewarne C.P."/>
            <person name="Denman S.E."/>
            <person name="Mcsweeney C.S."/>
            <person name="O Cuiv P."/>
            <person name="Hugenholtz P."/>
            <person name="Tyson G.W."/>
            <person name="Morrison M."/>
        </authorList>
    </citation>
    <scope>NUCLEOTIDE SEQUENCE [LARGE SCALE GENOMIC DNA]</scope>
    <source>
        <strain evidence="10 11">PA5</strain>
    </source>
</reference>
<feature type="binding site" evidence="5 7">
    <location>
        <position position="195"/>
    </location>
    <ligand>
        <name>substrate</name>
    </ligand>
</feature>
<feature type="binding site" evidence="5">
    <location>
        <begin position="172"/>
        <end position="182"/>
    </location>
    <ligand>
        <name>substrate</name>
    </ligand>
</feature>
<dbReference type="GO" id="GO:0006207">
    <property type="term" value="P:'de novo' pyrimidine nucleobase biosynthetic process"/>
    <property type="evidence" value="ECO:0007669"/>
    <property type="project" value="InterPro"/>
</dbReference>
<dbReference type="EC" id="4.1.1.23" evidence="5"/>
<keyword evidence="4 5" id="KW-0456">Lyase</keyword>
<gene>
    <name evidence="5" type="primary">pyrF</name>
    <name evidence="10" type="ORF">CA615_02010</name>
</gene>
<feature type="active site" description="Proton donor" evidence="5">
    <location>
        <position position="64"/>
    </location>
</feature>
<feature type="domain" description="Orotidine 5'-phosphate decarboxylase" evidence="9">
    <location>
        <begin position="6"/>
        <end position="210"/>
    </location>
</feature>
<feature type="binding site" evidence="5 7">
    <location>
        <position position="194"/>
    </location>
    <ligand>
        <name>substrate</name>
    </ligand>
</feature>
<feature type="active site" description="For OMPdecase activity" evidence="6">
    <location>
        <position position="67"/>
    </location>
</feature>
<feature type="binding site" evidence="5">
    <location>
        <begin position="62"/>
        <end position="71"/>
    </location>
    <ligand>
        <name>substrate</name>
    </ligand>
</feature>
<comment type="similarity">
    <text evidence="5">Belongs to the OMP decarboxylase family. Type 1 subfamily.</text>
</comment>
<dbReference type="GO" id="GO:0005829">
    <property type="term" value="C:cytosol"/>
    <property type="evidence" value="ECO:0007669"/>
    <property type="project" value="TreeGrafter"/>
</dbReference>
<dbReference type="PANTHER" id="PTHR32119">
    <property type="entry name" value="OROTIDINE 5'-PHOSPHATE DECARBOXYLASE"/>
    <property type="match status" value="1"/>
</dbReference>